<feature type="compositionally biased region" description="Polar residues" evidence="1">
    <location>
        <begin position="554"/>
        <end position="565"/>
    </location>
</feature>
<feature type="compositionally biased region" description="Low complexity" evidence="1">
    <location>
        <begin position="533"/>
        <end position="544"/>
    </location>
</feature>
<keyword evidence="3" id="KW-1185">Reference proteome</keyword>
<evidence type="ECO:0000256" key="1">
    <source>
        <dbReference type="SAM" id="MobiDB-lite"/>
    </source>
</evidence>
<evidence type="ECO:0000313" key="2">
    <source>
        <dbReference type="EMBL" id="KAH0553154.1"/>
    </source>
</evidence>
<accession>A0A9P8L7B9</accession>
<feature type="region of interest" description="Disordered" evidence="1">
    <location>
        <begin position="174"/>
        <end position="218"/>
    </location>
</feature>
<feature type="compositionally biased region" description="Low complexity" evidence="1">
    <location>
        <begin position="608"/>
        <end position="625"/>
    </location>
</feature>
<dbReference type="AlphaFoldDB" id="A0A9P8L7B9"/>
<feature type="region of interest" description="Disordered" evidence="1">
    <location>
        <begin position="533"/>
        <end position="674"/>
    </location>
</feature>
<evidence type="ECO:0000313" key="3">
    <source>
        <dbReference type="Proteomes" id="UP000750711"/>
    </source>
</evidence>
<dbReference type="PANTHER" id="PTHR10378">
    <property type="entry name" value="LIM DOMAIN-BINDING PROTEIN"/>
    <property type="match status" value="1"/>
</dbReference>
<dbReference type="Pfam" id="PF01803">
    <property type="entry name" value="LIM_bind"/>
    <property type="match status" value="1"/>
</dbReference>
<feature type="compositionally biased region" description="Basic residues" evidence="1">
    <location>
        <begin position="665"/>
        <end position="674"/>
    </location>
</feature>
<proteinExistence type="predicted"/>
<sequence>MMSMPQPYSSHPAGLQQHPGVPHGHPMAPGPPPNGQPGSGQPPNQGISQQMHPGVSGPGVAQVSQGQQVLSGLGIPPGVSGPGGGGIPGGGGPNMHAALQHLNPAQSQQLYHQQMMAQLTPQQIHQRQQHMQQQRMQQMAMFHNASVSAQGNPALAAQLSQGNPNMRGINLHQQLAQHQQQQHQQQMVAQHLAAQQASTAGQAGSQGPQGQMGPQQILAATAAQQQQQQQQQQAQQQAQQQQQQQQAQQQQQQHHHHHQQQQTTQAQQSAQQRANGVMRQPRMPNSFLQGNSMLRLLQFGDHLMGAKQESDINHWRAFVERFFSKEGVLIHQLWSSKSEDTKQYEIATSALPRYYHNIYHSGVKTVQLLLGNAKEKELPDNGSVVESLHSSFVYWFDNGWQLVSSGHLRAQFDQNSKIDVLEFVTQKHEEFIPRQYIQTLLSSQSPPDQKSSPKQSKSVTKQRAAQRQQHQPPISLPDSQVNEWGVTNQLIRFLELAETISHMRDLFDYSQKNPGLQPNQALTELVASFTTQNQQQALPNAQQASGVRTPSGMPMNQAQAFAQPNPNFPNLPIGASPSAAHLALPGSPHVGHTPSPAQNHIQAPGLVAQHSQQGSNNSGTSANTSPNVSGKRRRPSVKTEGDDGGGGGEVNGTGAAKVKASPRAGGKRQKGNPA</sequence>
<dbReference type="InterPro" id="IPR029005">
    <property type="entry name" value="LIM-bd/SEUSS"/>
</dbReference>
<feature type="region of interest" description="Disordered" evidence="1">
    <location>
        <begin position="442"/>
        <end position="480"/>
    </location>
</feature>
<comment type="caution">
    <text evidence="2">The sequence shown here is derived from an EMBL/GenBank/DDBJ whole genome shotgun (WGS) entry which is preliminary data.</text>
</comment>
<dbReference type="EMBL" id="JAGHQM010001576">
    <property type="protein sequence ID" value="KAH0553154.1"/>
    <property type="molecule type" value="Genomic_DNA"/>
</dbReference>
<feature type="compositionally biased region" description="Gly residues" evidence="1">
    <location>
        <begin position="80"/>
        <end position="93"/>
    </location>
</feature>
<reference evidence="2" key="1">
    <citation type="submission" date="2021-03" db="EMBL/GenBank/DDBJ databases">
        <title>Comparative genomics and phylogenomic investigation of the class Geoglossomycetes provide insights into ecological specialization and systematics.</title>
        <authorList>
            <person name="Melie T."/>
            <person name="Pirro S."/>
            <person name="Miller A.N."/>
            <person name="Quandt A."/>
        </authorList>
    </citation>
    <scope>NUCLEOTIDE SEQUENCE</scope>
    <source>
        <strain evidence="2">CAQ_001_2017</strain>
    </source>
</reference>
<feature type="compositionally biased region" description="Low complexity" evidence="1">
    <location>
        <begin position="442"/>
        <end position="473"/>
    </location>
</feature>
<dbReference type="Proteomes" id="UP000750711">
    <property type="component" value="Unassembled WGS sequence"/>
</dbReference>
<gene>
    <name evidence="2" type="ORF">GP486_006663</name>
</gene>
<protein>
    <submittedName>
        <fullName evidence="2">Uncharacterized protein</fullName>
    </submittedName>
</protein>
<organism evidence="2 3">
    <name type="scientific">Trichoglossum hirsutum</name>
    <dbReference type="NCBI Taxonomy" id="265104"/>
    <lineage>
        <taxon>Eukaryota</taxon>
        <taxon>Fungi</taxon>
        <taxon>Dikarya</taxon>
        <taxon>Ascomycota</taxon>
        <taxon>Pezizomycotina</taxon>
        <taxon>Geoglossomycetes</taxon>
        <taxon>Geoglossales</taxon>
        <taxon>Geoglossaceae</taxon>
        <taxon>Trichoglossum</taxon>
    </lineage>
</organism>
<feature type="compositionally biased region" description="Low complexity" evidence="1">
    <location>
        <begin position="18"/>
        <end position="27"/>
    </location>
</feature>
<feature type="region of interest" description="Disordered" evidence="1">
    <location>
        <begin position="247"/>
        <end position="287"/>
    </location>
</feature>
<feature type="region of interest" description="Disordered" evidence="1">
    <location>
        <begin position="1"/>
        <end position="98"/>
    </location>
</feature>
<feature type="compositionally biased region" description="Low complexity" evidence="1">
    <location>
        <begin position="260"/>
        <end position="272"/>
    </location>
</feature>
<name>A0A9P8L7B9_9PEZI</name>